<comment type="caution">
    <text evidence="2">The sequence shown here is derived from an EMBL/GenBank/DDBJ whole genome shotgun (WGS) entry which is preliminary data.</text>
</comment>
<protein>
    <submittedName>
        <fullName evidence="2">Uncharacterized protein</fullName>
    </submittedName>
</protein>
<accession>A0A2K3KGT1</accession>
<dbReference type="Proteomes" id="UP000236291">
    <property type="component" value="Unassembled WGS sequence"/>
</dbReference>
<proteinExistence type="predicted"/>
<gene>
    <name evidence="2" type="ORF">L195_g062621</name>
</gene>
<reference evidence="2 3" key="2">
    <citation type="journal article" date="2017" name="Front. Plant Sci.">
        <title>Gene Classification and Mining of Molecular Markers Useful in Red Clover (Trifolium pratense) Breeding.</title>
        <authorList>
            <person name="Istvanek J."/>
            <person name="Dluhosova J."/>
            <person name="Dluhos P."/>
            <person name="Patkova L."/>
            <person name="Nedelnik J."/>
            <person name="Repkova J."/>
        </authorList>
    </citation>
    <scope>NUCLEOTIDE SEQUENCE [LARGE SCALE GENOMIC DNA]</scope>
    <source>
        <strain evidence="3">cv. Tatra</strain>
        <tissue evidence="2">Young leaves</tissue>
    </source>
</reference>
<feature type="compositionally biased region" description="Polar residues" evidence="1">
    <location>
        <begin position="38"/>
        <end position="47"/>
    </location>
</feature>
<name>A0A2K3KGT1_TRIPR</name>
<sequence>DFVSKGISGRKVDLEEIHDPQSSDTPIEEQEQDAQEVVTENPTQVTQELRRSNRIRQEPERYGYFISEQGDVLLMDQDEPVTYQEAITGPESEK</sequence>
<evidence type="ECO:0000313" key="3">
    <source>
        <dbReference type="Proteomes" id="UP000236291"/>
    </source>
</evidence>
<evidence type="ECO:0000313" key="2">
    <source>
        <dbReference type="EMBL" id="PNX65478.1"/>
    </source>
</evidence>
<reference evidence="2 3" key="1">
    <citation type="journal article" date="2014" name="Am. J. Bot.">
        <title>Genome assembly and annotation for red clover (Trifolium pratense; Fabaceae).</title>
        <authorList>
            <person name="Istvanek J."/>
            <person name="Jaros M."/>
            <person name="Krenek A."/>
            <person name="Repkova J."/>
        </authorList>
    </citation>
    <scope>NUCLEOTIDE SEQUENCE [LARGE SCALE GENOMIC DNA]</scope>
    <source>
        <strain evidence="3">cv. Tatra</strain>
        <tissue evidence="2">Young leaves</tissue>
    </source>
</reference>
<dbReference type="EMBL" id="ASHM01180307">
    <property type="protein sequence ID" value="PNX65478.1"/>
    <property type="molecule type" value="Genomic_DNA"/>
</dbReference>
<feature type="non-terminal residue" evidence="2">
    <location>
        <position position="1"/>
    </location>
</feature>
<feature type="non-terminal residue" evidence="2">
    <location>
        <position position="94"/>
    </location>
</feature>
<organism evidence="2 3">
    <name type="scientific">Trifolium pratense</name>
    <name type="common">Red clover</name>
    <dbReference type="NCBI Taxonomy" id="57577"/>
    <lineage>
        <taxon>Eukaryota</taxon>
        <taxon>Viridiplantae</taxon>
        <taxon>Streptophyta</taxon>
        <taxon>Embryophyta</taxon>
        <taxon>Tracheophyta</taxon>
        <taxon>Spermatophyta</taxon>
        <taxon>Magnoliopsida</taxon>
        <taxon>eudicotyledons</taxon>
        <taxon>Gunneridae</taxon>
        <taxon>Pentapetalae</taxon>
        <taxon>rosids</taxon>
        <taxon>fabids</taxon>
        <taxon>Fabales</taxon>
        <taxon>Fabaceae</taxon>
        <taxon>Papilionoideae</taxon>
        <taxon>50 kb inversion clade</taxon>
        <taxon>NPAAA clade</taxon>
        <taxon>Hologalegina</taxon>
        <taxon>IRL clade</taxon>
        <taxon>Trifolieae</taxon>
        <taxon>Trifolium</taxon>
    </lineage>
</organism>
<feature type="compositionally biased region" description="Basic and acidic residues" evidence="1">
    <location>
        <begin position="10"/>
        <end position="21"/>
    </location>
</feature>
<dbReference type="AlphaFoldDB" id="A0A2K3KGT1"/>
<evidence type="ECO:0000256" key="1">
    <source>
        <dbReference type="SAM" id="MobiDB-lite"/>
    </source>
</evidence>
<feature type="region of interest" description="Disordered" evidence="1">
    <location>
        <begin position="1"/>
        <end position="49"/>
    </location>
</feature>